<sequence>MVSRDIDDIQKPLTRVRGLGKQSEASRNATTLNTVVRTNEPPGAAPVIASRLGLGGGDVDPGLASGAFAYRRYRD</sequence>
<accession>A0ABT0UA18</accession>
<reference evidence="1 2" key="1">
    <citation type="journal article" date="2022" name="Syst. Appl. Microbiol.">
        <title>Rhodopirellula aestuarii sp. nov., a novel member of the genus Rhodopirellula isolated from brackish sediments collected in the Tagus River estuary, Portugal.</title>
        <authorList>
            <person name="Vitorino I.R."/>
            <person name="Klimek D."/>
            <person name="Calusinska M."/>
            <person name="Lobo-da-Cunha A."/>
            <person name="Vasconcelos V."/>
            <person name="Lage O.M."/>
        </authorList>
    </citation>
    <scope>NUCLEOTIDE SEQUENCE [LARGE SCALE GENOMIC DNA]</scope>
    <source>
        <strain evidence="1 2">ICT_H3.1</strain>
    </source>
</reference>
<evidence type="ECO:0000313" key="1">
    <source>
        <dbReference type="EMBL" id="MCM2373726.1"/>
    </source>
</evidence>
<proteinExistence type="predicted"/>
<gene>
    <name evidence="1" type="ORF">NB063_24185</name>
</gene>
<evidence type="ECO:0000313" key="2">
    <source>
        <dbReference type="Proteomes" id="UP001202961"/>
    </source>
</evidence>
<comment type="caution">
    <text evidence="1">The sequence shown here is derived from an EMBL/GenBank/DDBJ whole genome shotgun (WGS) entry which is preliminary data.</text>
</comment>
<name>A0ABT0UA18_9BACT</name>
<dbReference type="Proteomes" id="UP001202961">
    <property type="component" value="Unassembled WGS sequence"/>
</dbReference>
<organism evidence="1 2">
    <name type="scientific">Aporhodopirellula aestuarii</name>
    <dbReference type="NCBI Taxonomy" id="2950107"/>
    <lineage>
        <taxon>Bacteria</taxon>
        <taxon>Pseudomonadati</taxon>
        <taxon>Planctomycetota</taxon>
        <taxon>Planctomycetia</taxon>
        <taxon>Pirellulales</taxon>
        <taxon>Pirellulaceae</taxon>
        <taxon>Aporhodopirellula</taxon>
    </lineage>
</organism>
<dbReference type="RefSeq" id="WP_250931561.1">
    <property type="nucleotide sequence ID" value="NZ_JAMQBK010000065.1"/>
</dbReference>
<dbReference type="EMBL" id="JAMQBK010000065">
    <property type="protein sequence ID" value="MCM2373726.1"/>
    <property type="molecule type" value="Genomic_DNA"/>
</dbReference>
<protein>
    <submittedName>
        <fullName evidence="1">Uncharacterized protein</fullName>
    </submittedName>
</protein>
<keyword evidence="2" id="KW-1185">Reference proteome</keyword>